<dbReference type="EMBL" id="GGEC01071478">
    <property type="protein sequence ID" value="MBX51962.1"/>
    <property type="molecule type" value="Transcribed_RNA"/>
</dbReference>
<proteinExistence type="predicted"/>
<sequence length="17" mass="1916">MLSISQLLSLRLWSDGP</sequence>
<accession>A0A2P2PB46</accession>
<evidence type="ECO:0000313" key="1">
    <source>
        <dbReference type="EMBL" id="MBX51962.1"/>
    </source>
</evidence>
<reference evidence="1" key="1">
    <citation type="submission" date="2018-02" db="EMBL/GenBank/DDBJ databases">
        <title>Rhizophora mucronata_Transcriptome.</title>
        <authorList>
            <person name="Meera S.P."/>
            <person name="Sreeshan A."/>
            <person name="Augustine A."/>
        </authorList>
    </citation>
    <scope>NUCLEOTIDE SEQUENCE</scope>
    <source>
        <tissue evidence="1">Leaf</tissue>
    </source>
</reference>
<name>A0A2P2PB46_RHIMU</name>
<organism evidence="1">
    <name type="scientific">Rhizophora mucronata</name>
    <name type="common">Asiatic mangrove</name>
    <dbReference type="NCBI Taxonomy" id="61149"/>
    <lineage>
        <taxon>Eukaryota</taxon>
        <taxon>Viridiplantae</taxon>
        <taxon>Streptophyta</taxon>
        <taxon>Embryophyta</taxon>
        <taxon>Tracheophyta</taxon>
        <taxon>Spermatophyta</taxon>
        <taxon>Magnoliopsida</taxon>
        <taxon>eudicotyledons</taxon>
        <taxon>Gunneridae</taxon>
        <taxon>Pentapetalae</taxon>
        <taxon>rosids</taxon>
        <taxon>fabids</taxon>
        <taxon>Malpighiales</taxon>
        <taxon>Rhizophoraceae</taxon>
        <taxon>Rhizophora</taxon>
    </lineage>
</organism>
<dbReference type="AlphaFoldDB" id="A0A2P2PB46"/>
<protein>
    <submittedName>
        <fullName evidence="1">Uncharacterized protein</fullName>
    </submittedName>
</protein>